<dbReference type="InterPro" id="IPR009057">
    <property type="entry name" value="Homeodomain-like_sf"/>
</dbReference>
<sequence length="229" mass="24328">MTEVPLMVGHADNGRALTPRQAERRQRIFASVRQLITAHGCDAVSMRAIAADSGVTEKTLFNIFGSKDRLLAAAAFERSASVFGQAEAMSPEPGWPRLIALCDSVASVTLEAPDTARALAVPVIDHLALTGLDRLYNRHVGDALRVMLAQGFLAGSAPVDLLAYLVQLGMVSGVGFWAKGDVQDAELADYLRMRLAETLMPHAKAGAPAVRNAITTAQRALAARFAPPG</sequence>
<gene>
    <name evidence="6" type="ORF">GTZ99_14650</name>
</gene>
<comment type="caution">
    <text evidence="6">The sequence shown here is derived from an EMBL/GenBank/DDBJ whole genome shotgun (WGS) entry which is preliminary data.</text>
</comment>
<organism evidence="6 7">
    <name type="scientific">Novosphingobium ovatum</name>
    <dbReference type="NCBI Taxonomy" id="1908523"/>
    <lineage>
        <taxon>Bacteria</taxon>
        <taxon>Pseudomonadati</taxon>
        <taxon>Pseudomonadota</taxon>
        <taxon>Alphaproteobacteria</taxon>
        <taxon>Sphingomonadales</taxon>
        <taxon>Sphingomonadaceae</taxon>
        <taxon>Novosphingobium</taxon>
    </lineage>
</organism>
<dbReference type="Pfam" id="PF00440">
    <property type="entry name" value="TetR_N"/>
    <property type="match status" value="1"/>
</dbReference>
<dbReference type="PANTHER" id="PTHR30055:SF234">
    <property type="entry name" value="HTH-TYPE TRANSCRIPTIONAL REGULATOR BETI"/>
    <property type="match status" value="1"/>
</dbReference>
<keyword evidence="1" id="KW-0805">Transcription regulation</keyword>
<feature type="DNA-binding region" description="H-T-H motif" evidence="4">
    <location>
        <begin position="45"/>
        <end position="64"/>
    </location>
</feature>
<keyword evidence="7" id="KW-1185">Reference proteome</keyword>
<dbReference type="InterPro" id="IPR050109">
    <property type="entry name" value="HTH-type_TetR-like_transc_reg"/>
</dbReference>
<feature type="domain" description="HTH tetR-type" evidence="5">
    <location>
        <begin position="22"/>
        <end position="82"/>
    </location>
</feature>
<dbReference type="InterPro" id="IPR001647">
    <property type="entry name" value="HTH_TetR"/>
</dbReference>
<evidence type="ECO:0000256" key="1">
    <source>
        <dbReference type="ARBA" id="ARBA00023015"/>
    </source>
</evidence>
<evidence type="ECO:0000313" key="7">
    <source>
        <dbReference type="Proteomes" id="UP000753724"/>
    </source>
</evidence>
<evidence type="ECO:0000256" key="2">
    <source>
        <dbReference type="ARBA" id="ARBA00023125"/>
    </source>
</evidence>
<dbReference type="EMBL" id="JAAAPO010000006">
    <property type="protein sequence ID" value="NBC37792.1"/>
    <property type="molecule type" value="Genomic_DNA"/>
</dbReference>
<accession>A0ABW9XGU4</accession>
<reference evidence="7" key="1">
    <citation type="submission" date="2020-01" db="EMBL/GenBank/DDBJ databases">
        <title>Sphingomonas sp. strain CSW-10.</title>
        <authorList>
            <person name="Chen W.-M."/>
        </authorList>
    </citation>
    <scope>NUCLEOTIDE SEQUENCE [LARGE SCALE GENOMIC DNA]</scope>
    <source>
        <strain evidence="7">FSY-8</strain>
    </source>
</reference>
<dbReference type="PANTHER" id="PTHR30055">
    <property type="entry name" value="HTH-TYPE TRANSCRIPTIONAL REGULATOR RUTR"/>
    <property type="match status" value="1"/>
</dbReference>
<protein>
    <submittedName>
        <fullName evidence="6">TetR family transcriptional regulator</fullName>
    </submittedName>
</protein>
<dbReference type="RefSeq" id="WP_161720196.1">
    <property type="nucleotide sequence ID" value="NZ_JAAAPO010000006.1"/>
</dbReference>
<dbReference type="PROSITE" id="PS50977">
    <property type="entry name" value="HTH_TETR_2"/>
    <property type="match status" value="1"/>
</dbReference>
<evidence type="ECO:0000313" key="6">
    <source>
        <dbReference type="EMBL" id="NBC37792.1"/>
    </source>
</evidence>
<evidence type="ECO:0000256" key="3">
    <source>
        <dbReference type="ARBA" id="ARBA00023163"/>
    </source>
</evidence>
<dbReference type="SUPFAM" id="SSF46689">
    <property type="entry name" value="Homeodomain-like"/>
    <property type="match status" value="1"/>
</dbReference>
<keyword evidence="3" id="KW-0804">Transcription</keyword>
<name>A0ABW9XGU4_9SPHN</name>
<dbReference type="Gene3D" id="1.10.357.10">
    <property type="entry name" value="Tetracycline Repressor, domain 2"/>
    <property type="match status" value="1"/>
</dbReference>
<keyword evidence="2 4" id="KW-0238">DNA-binding</keyword>
<dbReference type="Proteomes" id="UP000753724">
    <property type="component" value="Unassembled WGS sequence"/>
</dbReference>
<evidence type="ECO:0000259" key="5">
    <source>
        <dbReference type="PROSITE" id="PS50977"/>
    </source>
</evidence>
<proteinExistence type="predicted"/>
<evidence type="ECO:0000256" key="4">
    <source>
        <dbReference type="PROSITE-ProRule" id="PRU00335"/>
    </source>
</evidence>